<accession>A0AAE3G1I4</accession>
<dbReference type="Proteomes" id="UP001205843">
    <property type="component" value="Unassembled WGS sequence"/>
</dbReference>
<keyword evidence="2" id="KW-1185">Reference proteome</keyword>
<comment type="caution">
    <text evidence="1">The sequence shown here is derived from an EMBL/GenBank/DDBJ whole genome shotgun (WGS) entry which is preliminary data.</text>
</comment>
<dbReference type="RefSeq" id="WP_253475672.1">
    <property type="nucleotide sequence ID" value="NZ_JALJXV010000002.1"/>
</dbReference>
<proteinExistence type="predicted"/>
<organism evidence="1 2">
    <name type="scientific">Natronocella acetinitrilica</name>
    <dbReference type="NCBI Taxonomy" id="414046"/>
    <lineage>
        <taxon>Bacteria</taxon>
        <taxon>Pseudomonadati</taxon>
        <taxon>Pseudomonadota</taxon>
        <taxon>Gammaproteobacteria</taxon>
        <taxon>Chromatiales</taxon>
        <taxon>Ectothiorhodospiraceae</taxon>
        <taxon>Natronocella</taxon>
    </lineage>
</organism>
<evidence type="ECO:0000313" key="2">
    <source>
        <dbReference type="Proteomes" id="UP001205843"/>
    </source>
</evidence>
<sequence length="229" mass="25925">MKDQGDDIALPINTEPALREINEKWRLAALKAAKAPENQLLPKNYGQRCKEWFMRDFWSAHEAANLLVGCDPERQLGLPGHEALDNRAHQLVDAIKRSELRTEGRMKKLYVAKDVLRWAEEKAIRLPEPLCEAMGIPAAEQSEEKKIHGNSLVNAQKREEVMGAAFLAMMRYRHQCLGVGGKFNGAQIARILESNVEELFGKSNLPMEAPTMAKLINSYLGRIPKDKRR</sequence>
<dbReference type="EMBL" id="JALJXV010000002">
    <property type="protein sequence ID" value="MCP1674095.1"/>
    <property type="molecule type" value="Genomic_DNA"/>
</dbReference>
<gene>
    <name evidence="1" type="ORF">J2T57_001194</name>
</gene>
<protein>
    <submittedName>
        <fullName evidence="1">Uncharacterized protein</fullName>
    </submittedName>
</protein>
<name>A0AAE3G1I4_9GAMM</name>
<evidence type="ECO:0000313" key="1">
    <source>
        <dbReference type="EMBL" id="MCP1674095.1"/>
    </source>
</evidence>
<dbReference type="AlphaFoldDB" id="A0AAE3G1I4"/>
<reference evidence="1" key="1">
    <citation type="submission" date="2022-03" db="EMBL/GenBank/DDBJ databases">
        <title>Genomic Encyclopedia of Type Strains, Phase III (KMG-III): the genomes of soil and plant-associated and newly described type strains.</title>
        <authorList>
            <person name="Whitman W."/>
        </authorList>
    </citation>
    <scope>NUCLEOTIDE SEQUENCE</scope>
    <source>
        <strain evidence="1">ANL 6-2</strain>
    </source>
</reference>